<name>A0A8X6P844_NEPPI</name>
<dbReference type="EMBL" id="BMAW01065941">
    <property type="protein sequence ID" value="GFT52626.1"/>
    <property type="molecule type" value="Genomic_DNA"/>
</dbReference>
<keyword evidence="1" id="KW-0732">Signal</keyword>
<proteinExistence type="predicted"/>
<sequence length="155" mass="17490">MFPLLFVLFFVPLFHSGLCHDEDCAPSFADTCFTGVASDLKYMLNLNKMVAVNISSAAVHDLCLAIDDSLNCTTDVIDEDCDEADGRDRFDSWIKALRGAYNYVCEGPGHNRLKTLLRAIPCWSLEDFIFCCEEQLGLTHIQNLLYTEISRFECT</sequence>
<dbReference type="Proteomes" id="UP000887013">
    <property type="component" value="Unassembled WGS sequence"/>
</dbReference>
<feature type="signal peptide" evidence="1">
    <location>
        <begin position="1"/>
        <end position="19"/>
    </location>
</feature>
<accession>A0A8X6P844</accession>
<dbReference type="OrthoDB" id="6434991at2759"/>
<comment type="caution">
    <text evidence="2">The sequence shown here is derived from an EMBL/GenBank/DDBJ whole genome shotgun (WGS) entry which is preliminary data.</text>
</comment>
<gene>
    <name evidence="2" type="primary">DAPPUDRAFT_96952</name>
    <name evidence="2" type="ORF">NPIL_278891</name>
</gene>
<evidence type="ECO:0000256" key="1">
    <source>
        <dbReference type="SAM" id="SignalP"/>
    </source>
</evidence>
<protein>
    <recommendedName>
        <fullName evidence="4">Secreted protein</fullName>
    </recommendedName>
</protein>
<organism evidence="2 3">
    <name type="scientific">Nephila pilipes</name>
    <name type="common">Giant wood spider</name>
    <name type="synonym">Nephila maculata</name>
    <dbReference type="NCBI Taxonomy" id="299642"/>
    <lineage>
        <taxon>Eukaryota</taxon>
        <taxon>Metazoa</taxon>
        <taxon>Ecdysozoa</taxon>
        <taxon>Arthropoda</taxon>
        <taxon>Chelicerata</taxon>
        <taxon>Arachnida</taxon>
        <taxon>Araneae</taxon>
        <taxon>Araneomorphae</taxon>
        <taxon>Entelegynae</taxon>
        <taxon>Araneoidea</taxon>
        <taxon>Nephilidae</taxon>
        <taxon>Nephila</taxon>
    </lineage>
</organism>
<feature type="chain" id="PRO_5036497408" description="Secreted protein" evidence="1">
    <location>
        <begin position="20"/>
        <end position="155"/>
    </location>
</feature>
<evidence type="ECO:0008006" key="4">
    <source>
        <dbReference type="Google" id="ProtNLM"/>
    </source>
</evidence>
<evidence type="ECO:0000313" key="2">
    <source>
        <dbReference type="EMBL" id="GFT52626.1"/>
    </source>
</evidence>
<evidence type="ECO:0000313" key="3">
    <source>
        <dbReference type="Proteomes" id="UP000887013"/>
    </source>
</evidence>
<dbReference type="AlphaFoldDB" id="A0A8X6P844"/>
<keyword evidence="3" id="KW-1185">Reference proteome</keyword>
<reference evidence="2" key="1">
    <citation type="submission" date="2020-08" db="EMBL/GenBank/DDBJ databases">
        <title>Multicomponent nature underlies the extraordinary mechanical properties of spider dragline silk.</title>
        <authorList>
            <person name="Kono N."/>
            <person name="Nakamura H."/>
            <person name="Mori M."/>
            <person name="Yoshida Y."/>
            <person name="Ohtoshi R."/>
            <person name="Malay A.D."/>
            <person name="Moran D.A.P."/>
            <person name="Tomita M."/>
            <person name="Numata K."/>
            <person name="Arakawa K."/>
        </authorList>
    </citation>
    <scope>NUCLEOTIDE SEQUENCE</scope>
</reference>